<dbReference type="Gene3D" id="3.10.20.730">
    <property type="entry name" value="RNAP, epsilon subunit-like"/>
    <property type="match status" value="1"/>
</dbReference>
<dbReference type="GO" id="GO:0003677">
    <property type="term" value="F:DNA binding"/>
    <property type="evidence" value="ECO:0007669"/>
    <property type="project" value="UniProtKB-UniRule"/>
</dbReference>
<dbReference type="GO" id="GO:0003899">
    <property type="term" value="F:DNA-directed RNA polymerase activity"/>
    <property type="evidence" value="ECO:0007669"/>
    <property type="project" value="UniProtKB-UniRule"/>
</dbReference>
<comment type="subunit">
    <text evidence="5">RNAP is composed of a core of 2 alpha, a beta and a beta' subunit. The core is associated with a delta subunit, and at least one of epsilon or omega. When a sigma factor is associated with the core the holoenzyme is formed, which can initiate transcription.</text>
</comment>
<evidence type="ECO:0000256" key="5">
    <source>
        <dbReference type="HAMAP-Rule" id="MF_01553"/>
    </source>
</evidence>
<evidence type="ECO:0000313" key="6">
    <source>
        <dbReference type="EMBL" id="HIW70447.1"/>
    </source>
</evidence>
<dbReference type="Proteomes" id="UP000886878">
    <property type="component" value="Unassembled WGS sequence"/>
</dbReference>
<reference evidence="6" key="1">
    <citation type="journal article" date="2021" name="PeerJ">
        <title>Extensive microbial diversity within the chicken gut microbiome revealed by metagenomics and culture.</title>
        <authorList>
            <person name="Gilroy R."/>
            <person name="Ravi A."/>
            <person name="Getino M."/>
            <person name="Pursley I."/>
            <person name="Horton D.L."/>
            <person name="Alikhan N.F."/>
            <person name="Baker D."/>
            <person name="Gharbi K."/>
            <person name="Hall N."/>
            <person name="Watson M."/>
            <person name="Adriaenssens E.M."/>
            <person name="Foster-Nyarko E."/>
            <person name="Jarju S."/>
            <person name="Secka A."/>
            <person name="Antonio M."/>
            <person name="Oren A."/>
            <person name="Chaudhuri R.R."/>
            <person name="La Ragione R."/>
            <person name="Hildebrand F."/>
            <person name="Pallen M.J."/>
        </authorList>
    </citation>
    <scope>NUCLEOTIDE SEQUENCE</scope>
    <source>
        <strain evidence="6">ChiHejej3B27-2180</strain>
    </source>
</reference>
<keyword evidence="1 5" id="KW-0240">DNA-directed RNA polymerase</keyword>
<proteinExistence type="inferred from homology"/>
<comment type="caution">
    <text evidence="6">The sequence shown here is derived from an EMBL/GenBank/DDBJ whole genome shotgun (WGS) entry which is preliminary data.</text>
</comment>
<accession>A0A9D1QQN0</accession>
<evidence type="ECO:0000256" key="2">
    <source>
        <dbReference type="ARBA" id="ARBA00022679"/>
    </source>
</evidence>
<comment type="catalytic activity">
    <reaction evidence="5">
        <text>RNA(n) + a ribonucleoside 5'-triphosphate = RNA(n+1) + diphosphate</text>
        <dbReference type="Rhea" id="RHEA:21248"/>
        <dbReference type="Rhea" id="RHEA-COMP:14527"/>
        <dbReference type="Rhea" id="RHEA-COMP:17342"/>
        <dbReference type="ChEBI" id="CHEBI:33019"/>
        <dbReference type="ChEBI" id="CHEBI:61557"/>
        <dbReference type="ChEBI" id="CHEBI:140395"/>
        <dbReference type="EC" id="2.7.7.6"/>
    </reaction>
</comment>
<comment type="similarity">
    <text evidence="5">Belongs to the RNA polymerase subunit epsilon family.</text>
</comment>
<evidence type="ECO:0000313" key="7">
    <source>
        <dbReference type="Proteomes" id="UP000886878"/>
    </source>
</evidence>
<protein>
    <recommendedName>
        <fullName evidence="5">DNA-directed RNA polymerase subunit epsilon</fullName>
        <shortName evidence="5">RNAP epsilon subunit</shortName>
        <ecNumber evidence="5">2.7.7.6</ecNumber>
    </recommendedName>
    <alternativeName>
        <fullName evidence="5">RNA polymerase epsilon subunit</fullName>
    </alternativeName>
    <alternativeName>
        <fullName evidence="5">Transcriptase subunit epsilon</fullName>
    </alternativeName>
</protein>
<reference evidence="6" key="2">
    <citation type="submission" date="2021-04" db="EMBL/GenBank/DDBJ databases">
        <authorList>
            <person name="Gilroy R."/>
        </authorList>
    </citation>
    <scope>NUCLEOTIDE SEQUENCE</scope>
    <source>
        <strain evidence="6">ChiHejej3B27-2180</strain>
    </source>
</reference>
<comment type="function">
    <text evidence="5">A non-essential component of RNA polymerase (RNAP).</text>
</comment>
<evidence type="ECO:0000256" key="3">
    <source>
        <dbReference type="ARBA" id="ARBA00022695"/>
    </source>
</evidence>
<keyword evidence="3 5" id="KW-0548">Nucleotidyltransferase</keyword>
<dbReference type="EMBL" id="DXGK01000070">
    <property type="protein sequence ID" value="HIW70447.1"/>
    <property type="molecule type" value="Genomic_DNA"/>
</dbReference>
<name>A0A9D1QQN0_9LACO</name>
<dbReference type="AlphaFoldDB" id="A0A9D1QQN0"/>
<organism evidence="6 7">
    <name type="scientific">Candidatus Limosilactobacillus merdipullorum</name>
    <dbReference type="NCBI Taxonomy" id="2838653"/>
    <lineage>
        <taxon>Bacteria</taxon>
        <taxon>Bacillati</taxon>
        <taxon>Bacillota</taxon>
        <taxon>Bacilli</taxon>
        <taxon>Lactobacillales</taxon>
        <taxon>Lactobacillaceae</taxon>
        <taxon>Limosilactobacillus</taxon>
    </lineage>
</organism>
<dbReference type="HAMAP" id="MF_01553">
    <property type="entry name" value="RNApol_bact_RpoY"/>
    <property type="match status" value="1"/>
</dbReference>
<dbReference type="EC" id="2.7.7.6" evidence="5"/>
<dbReference type="NCBIfam" id="NF010188">
    <property type="entry name" value="PRK13667.1"/>
    <property type="match status" value="1"/>
</dbReference>
<dbReference type="GO" id="GO:0000428">
    <property type="term" value="C:DNA-directed RNA polymerase complex"/>
    <property type="evidence" value="ECO:0007669"/>
    <property type="project" value="UniProtKB-KW"/>
</dbReference>
<keyword evidence="4 5" id="KW-0804">Transcription</keyword>
<dbReference type="Pfam" id="PF07288">
    <property type="entry name" value="RpoY"/>
    <property type="match status" value="1"/>
</dbReference>
<gene>
    <name evidence="5" type="primary">rpoY</name>
    <name evidence="6" type="ORF">H9876_03605</name>
</gene>
<evidence type="ECO:0000256" key="4">
    <source>
        <dbReference type="ARBA" id="ARBA00023163"/>
    </source>
</evidence>
<keyword evidence="2 5" id="KW-0808">Transferase</keyword>
<sequence length="70" mass="8205">MTFKVYYQPTKTATPRRENTHALYIEAASEPEALSLVEKNTDYNIEFVELLDDKALEFEKKDPNFKLTTF</sequence>
<evidence type="ECO:0000256" key="1">
    <source>
        <dbReference type="ARBA" id="ARBA00022478"/>
    </source>
</evidence>
<dbReference type="GO" id="GO:0006351">
    <property type="term" value="P:DNA-templated transcription"/>
    <property type="evidence" value="ECO:0007669"/>
    <property type="project" value="UniProtKB-UniRule"/>
</dbReference>
<dbReference type="InterPro" id="IPR009907">
    <property type="entry name" value="RpoY"/>
</dbReference>